<organism evidence="1 2">
    <name type="scientific">Paramuricea clavata</name>
    <name type="common">Red gorgonian</name>
    <name type="synonym">Violescent sea-whip</name>
    <dbReference type="NCBI Taxonomy" id="317549"/>
    <lineage>
        <taxon>Eukaryota</taxon>
        <taxon>Metazoa</taxon>
        <taxon>Cnidaria</taxon>
        <taxon>Anthozoa</taxon>
        <taxon>Octocorallia</taxon>
        <taxon>Malacalcyonacea</taxon>
        <taxon>Plexauridae</taxon>
        <taxon>Paramuricea</taxon>
    </lineage>
</organism>
<gene>
    <name evidence="1" type="ORF">PACLA_8A084508</name>
</gene>
<evidence type="ECO:0000313" key="1">
    <source>
        <dbReference type="EMBL" id="CAB3995893.1"/>
    </source>
</evidence>
<dbReference type="EMBL" id="CACRXK020002755">
    <property type="protein sequence ID" value="CAB3995893.1"/>
    <property type="molecule type" value="Genomic_DNA"/>
</dbReference>
<reference evidence="1" key="1">
    <citation type="submission" date="2020-04" db="EMBL/GenBank/DDBJ databases">
        <authorList>
            <person name="Alioto T."/>
            <person name="Alioto T."/>
            <person name="Gomez Garrido J."/>
        </authorList>
    </citation>
    <scope>NUCLEOTIDE SEQUENCE</scope>
    <source>
        <strain evidence="1">A484AB</strain>
    </source>
</reference>
<accession>A0A6S7GVE2</accession>
<feature type="non-terminal residue" evidence="1">
    <location>
        <position position="108"/>
    </location>
</feature>
<dbReference type="AlphaFoldDB" id="A0A6S7GVE2"/>
<evidence type="ECO:0000313" key="2">
    <source>
        <dbReference type="Proteomes" id="UP001152795"/>
    </source>
</evidence>
<comment type="caution">
    <text evidence="1">The sequence shown here is derived from an EMBL/GenBank/DDBJ whole genome shotgun (WGS) entry which is preliminary data.</text>
</comment>
<proteinExistence type="predicted"/>
<protein>
    <submittedName>
        <fullName evidence="1">Uncharacterized protein</fullName>
    </submittedName>
</protein>
<dbReference type="OrthoDB" id="5954256at2759"/>
<sequence>MSPSLHSCSKTVAPMFGQGLEFKCGDIHFKKKEVYLAVSLVTGLFLSAALVNDFMAYLELEMPEHTTQGFTFAIMLINWISFVMAVLAFIYNCLAMKCIAKQVSAMSV</sequence>
<name>A0A6S7GVE2_PARCT</name>
<dbReference type="Proteomes" id="UP001152795">
    <property type="component" value="Unassembled WGS sequence"/>
</dbReference>
<keyword evidence="2" id="KW-1185">Reference proteome</keyword>